<gene>
    <name evidence="9" type="ORF">PPOP_1033</name>
</gene>
<evidence type="ECO:0000256" key="3">
    <source>
        <dbReference type="ARBA" id="ARBA00023172"/>
    </source>
</evidence>
<evidence type="ECO:0000313" key="10">
    <source>
        <dbReference type="Proteomes" id="UP000029453"/>
    </source>
</evidence>
<dbReference type="OrthoDB" id="9811097at2"/>
<dbReference type="Proteomes" id="UP000029453">
    <property type="component" value="Unassembled WGS sequence"/>
</dbReference>
<dbReference type="InterPro" id="IPR006119">
    <property type="entry name" value="Resolv_N"/>
</dbReference>
<reference evidence="9 10" key="1">
    <citation type="submission" date="2012-10" db="EMBL/GenBank/DDBJ databases">
        <title>Draft Genome Sequence of Paenibacillus popilliae ATCC 14706T.</title>
        <authorList>
            <person name="Iiyama K."/>
            <person name="Mori K."/>
            <person name="Mon H."/>
            <person name="Chieda Y."/>
            <person name="Lee J.M."/>
            <person name="Kusakabe T."/>
            <person name="Tashiro K."/>
            <person name="Asano S."/>
            <person name="Yasunaga-Aoki C."/>
            <person name="Shimizu S."/>
        </authorList>
    </citation>
    <scope>NUCLEOTIDE SEQUENCE [LARGE SCALE GENOMIC DNA]</scope>
    <source>
        <strain evidence="9 10">ATCC 14706</strain>
    </source>
</reference>
<dbReference type="Pfam" id="PF07508">
    <property type="entry name" value="Recombinase"/>
    <property type="match status" value="1"/>
</dbReference>
<keyword evidence="1" id="KW-0229">DNA integration</keyword>
<keyword evidence="10" id="KW-1185">Reference proteome</keyword>
<dbReference type="Gene3D" id="3.40.50.1390">
    <property type="entry name" value="Resolvase, N-terminal catalytic domain"/>
    <property type="match status" value="1"/>
</dbReference>
<evidence type="ECO:0000256" key="1">
    <source>
        <dbReference type="ARBA" id="ARBA00022908"/>
    </source>
</evidence>
<proteinExistence type="predicted"/>
<dbReference type="InterPro" id="IPR011109">
    <property type="entry name" value="DNA_bind_recombinase_dom"/>
</dbReference>
<evidence type="ECO:0000259" key="8">
    <source>
        <dbReference type="PROSITE" id="PS51737"/>
    </source>
</evidence>
<comment type="caution">
    <text evidence="9">The sequence shown here is derived from an EMBL/GenBank/DDBJ whole genome shotgun (WGS) entry which is preliminary data.</text>
</comment>
<dbReference type="Gene3D" id="3.90.1750.20">
    <property type="entry name" value="Putative Large Serine Recombinase, Chain B, Domain 2"/>
    <property type="match status" value="1"/>
</dbReference>
<evidence type="ECO:0000256" key="5">
    <source>
        <dbReference type="PROSITE-ProRule" id="PRU10137"/>
    </source>
</evidence>
<dbReference type="GO" id="GO:0015074">
    <property type="term" value="P:DNA integration"/>
    <property type="evidence" value="ECO:0007669"/>
    <property type="project" value="UniProtKB-KW"/>
</dbReference>
<dbReference type="Pfam" id="PF13408">
    <property type="entry name" value="Zn_ribbon_recom"/>
    <property type="match status" value="1"/>
</dbReference>
<sequence>MRVAAYIRVSTDEQAEKGNSLNEQQERLSAYCKAMGWQTPTFYIDDGYSAKDLRRPGIQRLLSDLEQRKLDVILTSKLDRLSRSLLDLLQTVNKLSEYDCRYVSASESFDTSTAVGRMVLQLLGVFAEFERERISERVKDNMLSLAKNTTRAITQPCYGYEVEDGQYVINEDEARFVRIMCDLAEEGAGHRMIAKKLNDLGSTTKRGKMWDQVNIKRLLRTETIAGIMVYNKRETKNGKVIMRDKSEWIIKKDNHPGIITPERFARIQAIMQSRSRAHKHADNETYLLTGLVKCKHCGKNMKGSTSRHKRINNEYTYYRYICSSYVLGYGCKHHAAHRDDLEKMILEEMRRIATSSDKELKLKVAPSSKIADEIKEIRAQLIKVDKRIQKQIEAYENDLISAEDLKSASKRVEIERRQLNDQLSKLEAEKRGASEVKNNITKRLNEVTAIDRLTAKRAMRDLIYMIELGDGEISITWKA</sequence>
<dbReference type="SUPFAM" id="SSF53041">
    <property type="entry name" value="Resolvase-like"/>
    <property type="match status" value="1"/>
</dbReference>
<dbReference type="SMART" id="SM00857">
    <property type="entry name" value="Resolvase"/>
    <property type="match status" value="1"/>
</dbReference>
<dbReference type="InterPro" id="IPR036162">
    <property type="entry name" value="Resolvase-like_N_sf"/>
</dbReference>
<keyword evidence="3" id="KW-0233">DNA recombination</keyword>
<keyword evidence="2" id="KW-0238">DNA-binding</keyword>
<dbReference type="InterPro" id="IPR006118">
    <property type="entry name" value="Recombinase_CS"/>
</dbReference>
<dbReference type="Pfam" id="PF00239">
    <property type="entry name" value="Resolvase"/>
    <property type="match status" value="1"/>
</dbReference>
<name>M9L8V4_PAEPP</name>
<dbReference type="CDD" id="cd03768">
    <property type="entry name" value="SR_ResInv"/>
    <property type="match status" value="1"/>
</dbReference>
<dbReference type="GO" id="GO:0000150">
    <property type="term" value="F:DNA strand exchange activity"/>
    <property type="evidence" value="ECO:0007669"/>
    <property type="project" value="InterPro"/>
</dbReference>
<organism evidence="9 10">
    <name type="scientific">Paenibacillus popilliae ATCC 14706</name>
    <dbReference type="NCBI Taxonomy" id="1212764"/>
    <lineage>
        <taxon>Bacteria</taxon>
        <taxon>Bacillati</taxon>
        <taxon>Bacillota</taxon>
        <taxon>Bacilli</taxon>
        <taxon>Bacillales</taxon>
        <taxon>Paenibacillaceae</taxon>
        <taxon>Paenibacillus</taxon>
    </lineage>
</organism>
<dbReference type="PROSITE" id="PS00397">
    <property type="entry name" value="RECOMBINASES_1"/>
    <property type="match status" value="1"/>
</dbReference>
<dbReference type="AlphaFoldDB" id="M9L8V4"/>
<evidence type="ECO:0000313" key="9">
    <source>
        <dbReference type="EMBL" id="GAC41682.1"/>
    </source>
</evidence>
<dbReference type="InterPro" id="IPR038109">
    <property type="entry name" value="DNA_bind_recomb_sf"/>
</dbReference>
<dbReference type="PROSITE" id="PS51737">
    <property type="entry name" value="RECOMBINASE_DNA_BIND"/>
    <property type="match status" value="1"/>
</dbReference>
<feature type="domain" description="Recombinase" evidence="8">
    <location>
        <begin position="157"/>
        <end position="277"/>
    </location>
</feature>
<dbReference type="PROSITE" id="PS51736">
    <property type="entry name" value="RECOMBINASES_3"/>
    <property type="match status" value="1"/>
</dbReference>
<dbReference type="InterPro" id="IPR050639">
    <property type="entry name" value="SSR_resolvase"/>
</dbReference>
<feature type="domain" description="Resolvase/invertase-type recombinase catalytic" evidence="7">
    <location>
        <begin position="2"/>
        <end position="149"/>
    </location>
</feature>
<dbReference type="EMBL" id="BALG01000042">
    <property type="protein sequence ID" value="GAC41682.1"/>
    <property type="molecule type" value="Genomic_DNA"/>
</dbReference>
<accession>M9L8V4</accession>
<protein>
    <submittedName>
        <fullName evidence="9">Site-specific recombinase</fullName>
    </submittedName>
</protein>
<evidence type="ECO:0000256" key="2">
    <source>
        <dbReference type="ARBA" id="ARBA00023125"/>
    </source>
</evidence>
<dbReference type="PANTHER" id="PTHR30461">
    <property type="entry name" value="DNA-INVERTASE FROM LAMBDOID PROPHAGE"/>
    <property type="match status" value="1"/>
</dbReference>
<dbReference type="InterPro" id="IPR025827">
    <property type="entry name" value="Zn_ribbon_recom_dom"/>
</dbReference>
<evidence type="ECO:0000256" key="4">
    <source>
        <dbReference type="PIRSR" id="PIRSR606118-50"/>
    </source>
</evidence>
<feature type="active site" description="O-(5'-phospho-DNA)-serine intermediate" evidence="4 5">
    <location>
        <position position="10"/>
    </location>
</feature>
<evidence type="ECO:0000259" key="7">
    <source>
        <dbReference type="PROSITE" id="PS51736"/>
    </source>
</evidence>
<dbReference type="RefSeq" id="WP_006285023.1">
    <property type="nucleotide sequence ID" value="NZ_BALG01000042.1"/>
</dbReference>
<dbReference type="GO" id="GO:0003677">
    <property type="term" value="F:DNA binding"/>
    <property type="evidence" value="ECO:0007669"/>
    <property type="project" value="UniProtKB-KW"/>
</dbReference>
<feature type="coiled-coil region" evidence="6">
    <location>
        <begin position="385"/>
        <end position="443"/>
    </location>
</feature>
<keyword evidence="6" id="KW-0175">Coiled coil</keyword>
<dbReference type="PANTHER" id="PTHR30461:SF23">
    <property type="entry name" value="DNA RECOMBINASE-RELATED"/>
    <property type="match status" value="1"/>
</dbReference>
<evidence type="ECO:0000256" key="6">
    <source>
        <dbReference type="SAM" id="Coils"/>
    </source>
</evidence>